<dbReference type="NCBIfam" id="TIGR01494">
    <property type="entry name" value="ATPase_P-type"/>
    <property type="match status" value="1"/>
</dbReference>
<dbReference type="GO" id="GO:0019829">
    <property type="term" value="F:ATPase-coupled monoatomic cation transmembrane transporter activity"/>
    <property type="evidence" value="ECO:0007669"/>
    <property type="project" value="TreeGrafter"/>
</dbReference>
<protein>
    <recommendedName>
        <fullName evidence="12">P-type ATPase A domain-containing protein</fullName>
    </recommendedName>
</protein>
<keyword evidence="10 11" id="KW-0472">Membrane</keyword>
<accession>A0A9W8M3Z2</accession>
<dbReference type="PROSITE" id="PS01229">
    <property type="entry name" value="COF_2"/>
    <property type="match status" value="1"/>
</dbReference>
<evidence type="ECO:0000256" key="10">
    <source>
        <dbReference type="ARBA" id="ARBA00023136"/>
    </source>
</evidence>
<evidence type="ECO:0000256" key="11">
    <source>
        <dbReference type="SAM" id="Phobius"/>
    </source>
</evidence>
<keyword evidence="4" id="KW-0479">Metal-binding</keyword>
<feature type="transmembrane region" description="Helical" evidence="11">
    <location>
        <begin position="1300"/>
        <end position="1324"/>
    </location>
</feature>
<evidence type="ECO:0000256" key="4">
    <source>
        <dbReference type="ARBA" id="ARBA00022723"/>
    </source>
</evidence>
<evidence type="ECO:0000313" key="13">
    <source>
        <dbReference type="EMBL" id="KAJ2859987.1"/>
    </source>
</evidence>
<feature type="transmembrane region" description="Helical" evidence="11">
    <location>
        <begin position="496"/>
        <end position="519"/>
    </location>
</feature>
<sequence>RQSNAAEIIANDQGATSGPGEYLASKRLDKTINEVDVDGKPCPLRTRAGALCPQLCVSDVALCPQGYGDDSCPTGEKLCIDGSCSSACGDIPARKNPCGCAFQYPPEQAAGLVPCAAFPDVTIDHYNAKDPSQTIDFCADKFNVSSIVPIWGRWSAEQDLATNLAISNGRRFWAGKQCPKAPKYHYKYNEPVWLGIFACSGAEAVILAIWVVYKYFREKTVKRLRRKESGFTTATAAAVAVANANAKDTKPLSSKLIDDASLSSASKEKHSGASATAAADEATELRLKGFKDDVLGWIGFVSVLAVSLGWFVLLGFWTGDYYGTLGEVASLAHYNSSLLDETLIPIWIFATTWLVVCCTFQDRIRNYFRIECLPAEGTCVQIERELVELRMASSTSMFVRLAKRAEENFVKLIRANYHVKTCKIERIPRTGQRYFNYMCTRYVFNESSTQYSPYQFDLGSTHSQLKSHAGGLSNDEAGARFDLVGPNFISVDVPSYAMAFALEMSQFFYLYQFMVMWLYYYWNYYIIGVIDTCIILLSAIVKVVVRVRSELRVKHMAEHSEACSILRDGEWQELSTIDLVPGDVFRVAAGMHVPCDAVVLGGNIVSDESSLTGEPLPIRKFPIHDDDGIHDKSGAGKINTLFAGTSVSQAQSVTTSDGSVSEPIGLCVHTGTQTDKGQLVQEILFPQPISFIFNEQLRLVFGILILYAVLVFILAMVFYQTQPSASWFYAMFSCSQLISPLLPAALVMGQSVAANRLKKKQIYCVNLDRVIMAGKVQMFCFDKTGTLTKEGLEFYGGLCARTSGSDTKAPSFDSFIDSFSALPDLMRTAASTCHAVAEVEGGLMIGNPVDIEMFRTTQCQISTTPTPGALDTIVVPDLGLQLDVIKRFEFLHSRASMSVAVRDPRDGHVHVFVKGSFEKIKEHLDSSTVPDSYMQAANSMARQGGYVLAVGHRDLGDIELSEMQNWSRDDMENGSALVGFIVFKNLLKPDTPEAIAKLKDGSTRTVMITGDTALTGVFIAKGAGLMSESATVYLGDLTKAGDLYWTDVDREEVVSQSVIDAIIDGRADGDVELAMTGKAYNHLEDIGLIRQYVLFTRVFARMLPNDKVSCVQLHMERGITAMCGDGGNDCGALRAAHVGLALSDAEASIVSPFSSSDRSINSCVELMIQGRSALATSFAGYLYLILYGQTMTFLKIFSFYFSNTASSNTWIWVDAFINTIMSICVAYSGPATKLSKHRPTARILGPQVLATALGTVFINFAFLAGAFGWLYRKNWFRCNEFDSSTTDIAKWWLLADNYEASILAIVCLFQFVNNAMVVNFGFYFRRRWYRNYALVFLWAVYVAIISIVLLAPTNWLGCRFRLNCGSKSVLASEFDIHPSFSIENYNSDIGHNIIPNDSRYELWGICIANMCATILWQLIFALYPVHSAFRKKRPLRRLQIKL</sequence>
<feature type="transmembrane region" description="Helical" evidence="11">
    <location>
        <begin position="294"/>
        <end position="317"/>
    </location>
</feature>
<feature type="non-terminal residue" evidence="13">
    <location>
        <position position="1442"/>
    </location>
</feature>
<dbReference type="InterPro" id="IPR001757">
    <property type="entry name" value="P_typ_ATPase"/>
</dbReference>
<dbReference type="GO" id="GO:0046872">
    <property type="term" value="F:metal ion binding"/>
    <property type="evidence" value="ECO:0007669"/>
    <property type="project" value="UniProtKB-KW"/>
</dbReference>
<dbReference type="PROSITE" id="PS00154">
    <property type="entry name" value="ATPASE_E1_E2"/>
    <property type="match status" value="1"/>
</dbReference>
<feature type="transmembrane region" description="Helical" evidence="11">
    <location>
        <begin position="727"/>
        <end position="749"/>
    </location>
</feature>
<dbReference type="InterPro" id="IPR059000">
    <property type="entry name" value="ATPase_P-type_domA"/>
</dbReference>
<dbReference type="InterPro" id="IPR023214">
    <property type="entry name" value="HAD_sf"/>
</dbReference>
<gene>
    <name evidence="13" type="ORF">GGH94_005787</name>
</gene>
<dbReference type="GO" id="GO:0016887">
    <property type="term" value="F:ATP hydrolysis activity"/>
    <property type="evidence" value="ECO:0007669"/>
    <property type="project" value="InterPro"/>
</dbReference>
<feature type="transmembrane region" description="Helical" evidence="11">
    <location>
        <begin position="1402"/>
        <end position="1423"/>
    </location>
</feature>
<feature type="transmembrane region" description="Helical" evidence="11">
    <location>
        <begin position="525"/>
        <end position="545"/>
    </location>
</feature>
<dbReference type="GO" id="GO:0140358">
    <property type="term" value="F:P-type transmembrane transporter activity"/>
    <property type="evidence" value="ECO:0007669"/>
    <property type="project" value="InterPro"/>
</dbReference>
<dbReference type="InterPro" id="IPR018303">
    <property type="entry name" value="ATPase_P-typ_P_site"/>
</dbReference>
<dbReference type="SUPFAM" id="SSF81665">
    <property type="entry name" value="Calcium ATPase, transmembrane domain M"/>
    <property type="match status" value="1"/>
</dbReference>
<dbReference type="PANTHER" id="PTHR45630:SF11">
    <property type="entry name" value="CATION-TRANSPORTING P-TYPE ATPASE N-TERMINAL DOMAIN-CONTAINING PROTEIN"/>
    <property type="match status" value="1"/>
</dbReference>
<comment type="caution">
    <text evidence="13">The sequence shown here is derived from an EMBL/GenBank/DDBJ whole genome shotgun (WGS) entry which is preliminary data.</text>
</comment>
<dbReference type="SFLD" id="SFLDS00003">
    <property type="entry name" value="Haloacid_Dehalogenase"/>
    <property type="match status" value="1"/>
</dbReference>
<dbReference type="InterPro" id="IPR006544">
    <property type="entry name" value="P-type_TPase_V"/>
</dbReference>
<reference evidence="13" key="1">
    <citation type="submission" date="2022-07" db="EMBL/GenBank/DDBJ databases">
        <title>Phylogenomic reconstructions and comparative analyses of Kickxellomycotina fungi.</title>
        <authorList>
            <person name="Reynolds N.K."/>
            <person name="Stajich J.E."/>
            <person name="Barry K."/>
            <person name="Grigoriev I.V."/>
            <person name="Crous P."/>
            <person name="Smith M.E."/>
        </authorList>
    </citation>
    <scope>NUCLEOTIDE SEQUENCE</scope>
    <source>
        <strain evidence="13">RSA 476</strain>
    </source>
</reference>
<dbReference type="Proteomes" id="UP001140074">
    <property type="component" value="Unassembled WGS sequence"/>
</dbReference>
<dbReference type="InterPro" id="IPR023298">
    <property type="entry name" value="ATPase_P-typ_TM_dom_sf"/>
</dbReference>
<dbReference type="GO" id="GO:0005524">
    <property type="term" value="F:ATP binding"/>
    <property type="evidence" value="ECO:0007669"/>
    <property type="project" value="UniProtKB-KW"/>
</dbReference>
<dbReference type="PANTHER" id="PTHR45630">
    <property type="entry name" value="CATION-TRANSPORTING ATPASE-RELATED"/>
    <property type="match status" value="1"/>
</dbReference>
<organism evidence="13 14">
    <name type="scientific">Coemansia aciculifera</name>
    <dbReference type="NCBI Taxonomy" id="417176"/>
    <lineage>
        <taxon>Eukaryota</taxon>
        <taxon>Fungi</taxon>
        <taxon>Fungi incertae sedis</taxon>
        <taxon>Zoopagomycota</taxon>
        <taxon>Kickxellomycotina</taxon>
        <taxon>Kickxellomycetes</taxon>
        <taxon>Kickxellales</taxon>
        <taxon>Kickxellaceae</taxon>
        <taxon>Coemansia</taxon>
    </lineage>
</organism>
<dbReference type="Pfam" id="PF00122">
    <property type="entry name" value="E1-E2_ATPase"/>
    <property type="match status" value="1"/>
</dbReference>
<dbReference type="Gene3D" id="3.40.1110.10">
    <property type="entry name" value="Calcium-transporting ATPase, cytoplasmic domain N"/>
    <property type="match status" value="1"/>
</dbReference>
<evidence type="ECO:0000256" key="1">
    <source>
        <dbReference type="ARBA" id="ARBA00004141"/>
    </source>
</evidence>
<evidence type="ECO:0000256" key="3">
    <source>
        <dbReference type="ARBA" id="ARBA00022692"/>
    </source>
</evidence>
<feature type="transmembrane region" description="Helical" evidence="11">
    <location>
        <begin position="1209"/>
        <end position="1227"/>
    </location>
</feature>
<keyword evidence="5" id="KW-0547">Nucleotide-binding</keyword>
<keyword evidence="14" id="KW-1185">Reference proteome</keyword>
<keyword evidence="8" id="KW-1278">Translocase</keyword>
<feature type="transmembrane region" description="Helical" evidence="11">
    <location>
        <begin position="192"/>
        <end position="216"/>
    </location>
</feature>
<dbReference type="InterPro" id="IPR008250">
    <property type="entry name" value="ATPase_P-typ_transduc_dom_A_sf"/>
</dbReference>
<keyword evidence="3 11" id="KW-0812">Transmembrane</keyword>
<dbReference type="Gene3D" id="3.40.50.1000">
    <property type="entry name" value="HAD superfamily/HAD-like"/>
    <property type="match status" value="1"/>
</dbReference>
<dbReference type="SFLD" id="SFLDF00027">
    <property type="entry name" value="p-type_atpase"/>
    <property type="match status" value="1"/>
</dbReference>
<proteinExistence type="inferred from homology"/>
<evidence type="ECO:0000256" key="9">
    <source>
        <dbReference type="ARBA" id="ARBA00022989"/>
    </source>
</evidence>
<dbReference type="EMBL" id="JANBUY010000335">
    <property type="protein sequence ID" value="KAJ2859987.1"/>
    <property type="molecule type" value="Genomic_DNA"/>
</dbReference>
<feature type="transmembrane region" description="Helical" evidence="11">
    <location>
        <begin position="699"/>
        <end position="721"/>
    </location>
</feature>
<feature type="transmembrane region" description="Helical" evidence="11">
    <location>
        <begin position="1181"/>
        <end position="1203"/>
    </location>
</feature>
<comment type="subcellular location">
    <subcellularLocation>
        <location evidence="1">Membrane</location>
        <topology evidence="1">Multi-pass membrane protein</topology>
    </subcellularLocation>
</comment>
<feature type="transmembrane region" description="Helical" evidence="11">
    <location>
        <begin position="1331"/>
        <end position="1351"/>
    </location>
</feature>
<evidence type="ECO:0000256" key="5">
    <source>
        <dbReference type="ARBA" id="ARBA00022741"/>
    </source>
</evidence>
<dbReference type="PRINTS" id="PR00119">
    <property type="entry name" value="CATATPASE"/>
</dbReference>
<evidence type="ECO:0000256" key="7">
    <source>
        <dbReference type="ARBA" id="ARBA00022842"/>
    </source>
</evidence>
<dbReference type="SUPFAM" id="SSF56784">
    <property type="entry name" value="HAD-like"/>
    <property type="match status" value="1"/>
</dbReference>
<evidence type="ECO:0000259" key="12">
    <source>
        <dbReference type="Pfam" id="PF00122"/>
    </source>
</evidence>
<evidence type="ECO:0000256" key="8">
    <source>
        <dbReference type="ARBA" id="ARBA00022967"/>
    </source>
</evidence>
<evidence type="ECO:0000256" key="6">
    <source>
        <dbReference type="ARBA" id="ARBA00022840"/>
    </source>
</evidence>
<keyword evidence="9 11" id="KW-1133">Transmembrane helix</keyword>
<feature type="transmembrane region" description="Helical" evidence="11">
    <location>
        <begin position="342"/>
        <end position="360"/>
    </location>
</feature>
<comment type="similarity">
    <text evidence="2">Belongs to the cation transport ATPase (P-type) (TC 3.A.3) family. Type V subfamily.</text>
</comment>
<name>A0A9W8M3Z2_9FUNG</name>
<evidence type="ECO:0000256" key="2">
    <source>
        <dbReference type="ARBA" id="ARBA00006000"/>
    </source>
</evidence>
<dbReference type="SFLD" id="SFLDG00002">
    <property type="entry name" value="C1.7:_P-type_atpase_like"/>
    <property type="match status" value="1"/>
</dbReference>
<keyword evidence="6" id="KW-0067">ATP-binding</keyword>
<dbReference type="SUPFAM" id="SSF81653">
    <property type="entry name" value="Calcium ATPase, transduction domain A"/>
    <property type="match status" value="1"/>
</dbReference>
<dbReference type="InterPro" id="IPR023299">
    <property type="entry name" value="ATPase_P-typ_cyto_dom_N"/>
</dbReference>
<feature type="transmembrane region" description="Helical" evidence="11">
    <location>
        <begin position="1248"/>
        <end position="1271"/>
    </location>
</feature>
<feature type="domain" description="P-type ATPase A" evidence="12">
    <location>
        <begin position="561"/>
        <end position="680"/>
    </location>
</feature>
<keyword evidence="7" id="KW-0460">Magnesium</keyword>
<evidence type="ECO:0000313" key="14">
    <source>
        <dbReference type="Proteomes" id="UP001140074"/>
    </source>
</evidence>
<dbReference type="SUPFAM" id="SSF81660">
    <property type="entry name" value="Metal cation-transporting ATPase, ATP-binding domain N"/>
    <property type="match status" value="1"/>
</dbReference>
<dbReference type="Gene3D" id="2.70.150.10">
    <property type="entry name" value="Calcium-transporting ATPase, cytoplasmic transduction domain A"/>
    <property type="match status" value="1"/>
</dbReference>
<dbReference type="InterPro" id="IPR036412">
    <property type="entry name" value="HAD-like_sf"/>
</dbReference>
<dbReference type="InterPro" id="IPR044492">
    <property type="entry name" value="P_typ_ATPase_HD_dom"/>
</dbReference>
<dbReference type="GO" id="GO:0016020">
    <property type="term" value="C:membrane"/>
    <property type="evidence" value="ECO:0007669"/>
    <property type="project" value="UniProtKB-SubCell"/>
</dbReference>